<accession>A0A6G4XHQ0</accession>
<keyword evidence="3" id="KW-1185">Reference proteome</keyword>
<protein>
    <submittedName>
        <fullName evidence="2">Glycosyltransferase family 1 protein</fullName>
    </submittedName>
</protein>
<comment type="caution">
    <text evidence="2">The sequence shown here is derived from an EMBL/GenBank/DDBJ whole genome shotgun (WGS) entry which is preliminary data.</text>
</comment>
<proteinExistence type="predicted"/>
<name>A0A6G4XHQ0_9ACTN</name>
<dbReference type="EMBL" id="JAAKZW010000030">
    <property type="protein sequence ID" value="NGO76234.1"/>
    <property type="molecule type" value="Genomic_DNA"/>
</dbReference>
<evidence type="ECO:0000259" key="1">
    <source>
        <dbReference type="Pfam" id="PF13524"/>
    </source>
</evidence>
<dbReference type="InterPro" id="IPR055259">
    <property type="entry name" value="YkvP/CgeB_Glyco_trans-like"/>
</dbReference>
<gene>
    <name evidence="2" type="ORF">G6045_11225</name>
</gene>
<dbReference type="Pfam" id="PF13524">
    <property type="entry name" value="Glyco_trans_1_2"/>
    <property type="match status" value="1"/>
</dbReference>
<keyword evidence="2" id="KW-0808">Transferase</keyword>
<dbReference type="AlphaFoldDB" id="A0A6G4XHQ0"/>
<dbReference type="Proteomes" id="UP000481109">
    <property type="component" value="Unassembled WGS sequence"/>
</dbReference>
<organism evidence="2 3">
    <name type="scientific">Streptomyces mesophilus</name>
    <dbReference type="NCBI Taxonomy" id="1775132"/>
    <lineage>
        <taxon>Bacteria</taxon>
        <taxon>Bacillati</taxon>
        <taxon>Actinomycetota</taxon>
        <taxon>Actinomycetes</taxon>
        <taxon>Kitasatosporales</taxon>
        <taxon>Streptomycetaceae</taxon>
        <taxon>Streptomyces</taxon>
    </lineage>
</organism>
<dbReference type="RefSeq" id="WP_165331734.1">
    <property type="nucleotide sequence ID" value="NZ_JAAKZW010000030.1"/>
</dbReference>
<evidence type="ECO:0000313" key="3">
    <source>
        <dbReference type="Proteomes" id="UP000481109"/>
    </source>
</evidence>
<dbReference type="GO" id="GO:0016740">
    <property type="term" value="F:transferase activity"/>
    <property type="evidence" value="ECO:0007669"/>
    <property type="project" value="UniProtKB-KW"/>
</dbReference>
<evidence type="ECO:0000313" key="2">
    <source>
        <dbReference type="EMBL" id="NGO76234.1"/>
    </source>
</evidence>
<sequence length="351" mass="38416">MTAPPLVLQLSNDVRDDGPDNRFVRAFAELAAEGLLRHRYLAPAVTPVDLRELAEAEPPALVLVQSPQSRAWTERQIDELLGALGGPPVLAWEGDAWGGPLKRPRQSNLRWLRRSSAIHSVAVGAQADLLHCATGVPVHYVPHAAPLRFCADGEDPGPLTSRVAFLGTRRTFLGVELLPDDGERLALVRLLARTEGCDLAVYGRGWGRKPYAYGGVPFLGQLGVMRQASVTAGWDRYRRHTGYASDRLAISLCAGRVHVTSRQPGLDWLPGPEDGLHLADTPEEAADTVRQLLAQEPEELLARGARGRAWVREHLTETHVLRHILSPHLGLAAPPAPWVRTARTSPLRQAR</sequence>
<reference evidence="2 3" key="1">
    <citation type="submission" date="2020-02" db="EMBL/GenBank/DDBJ databases">
        <title>Whole-genome analyses of novel actinobacteria.</title>
        <authorList>
            <person name="Sahin N."/>
            <person name="Tokatli A."/>
        </authorList>
    </citation>
    <scope>NUCLEOTIDE SEQUENCE [LARGE SCALE GENOMIC DNA]</scope>
    <source>
        <strain evidence="2 3">YC504</strain>
    </source>
</reference>
<dbReference type="SUPFAM" id="SSF53756">
    <property type="entry name" value="UDP-Glycosyltransferase/glycogen phosphorylase"/>
    <property type="match status" value="1"/>
</dbReference>
<feature type="domain" description="Spore protein YkvP/CgeB glycosyl transferase-like" evidence="1">
    <location>
        <begin position="186"/>
        <end position="325"/>
    </location>
</feature>